<dbReference type="KEGG" id="nbr:O3I_002015"/>
<dbReference type="RefSeq" id="WP_014981228.1">
    <property type="nucleotide sequence ID" value="NC_018681.1"/>
</dbReference>
<organism evidence="1 2">
    <name type="scientific">Nocardia brasiliensis (strain ATCC 700358 / HUJEG-1)</name>
    <dbReference type="NCBI Taxonomy" id="1133849"/>
    <lineage>
        <taxon>Bacteria</taxon>
        <taxon>Bacillati</taxon>
        <taxon>Actinomycetota</taxon>
        <taxon>Actinomycetes</taxon>
        <taxon>Mycobacteriales</taxon>
        <taxon>Nocardiaceae</taxon>
        <taxon>Nocardia</taxon>
    </lineage>
</organism>
<dbReference type="AlphaFoldDB" id="K0ERP8"/>
<evidence type="ECO:0000313" key="2">
    <source>
        <dbReference type="Proteomes" id="UP000006304"/>
    </source>
</evidence>
<protein>
    <submittedName>
        <fullName evidence="1">Uncharacterized protein</fullName>
    </submittedName>
</protein>
<accession>K0ERP8</accession>
<sequence length="466" mass="51077">MQIFRTTGCAAAGHPEFTVVFAEQPPSPLIIGWMLDMLEKAVTQGSSLSAGMLFPLGWRVLRIIDRQDGTLGLEERVVADFWEEHVDQAMGDLWWQTAAAAKLGLPVELSSIGEEQAAAVQSCAYSAGLLILNRLGPDSPQHGSWSVHCGVDHEHGDWTHIDLHQLAVAFPFVTQFLALPTETGLLIERDRVEETGGLVAEVAYQDMLRTTEGGVHFGPAPAPLDLELQVRFAIGQSAPGLYRTTIGYQHGHPEIVARLSEPAIPDIDDVLVDLVLDDLQHAIADGARFAPGHTVRAGWRTLRVVQRADGLLGLHERVYADMWEEHVELTLRETWYQKEVAASLGLTERLDFPAEHQSAAVASCVHDRLPALVLARDETDDIRASGWRVHCAQDHQHDAWSARTLWELTDFAPFATQFLALPATTSLTVEAPHTTPSGRIRTHITLGGRHLVPNPGSYLAVLNAAS</sequence>
<gene>
    <name evidence="1" type="ORF">O3I_002015</name>
</gene>
<proteinExistence type="predicted"/>
<dbReference type="eggNOG" id="ENOG50335IX">
    <property type="taxonomic scope" value="Bacteria"/>
</dbReference>
<reference evidence="1 2" key="1">
    <citation type="journal article" date="2012" name="J. Bacteriol.">
        <title>Complete genome sequence of Nocardia brasiliensis HUJEG-1.</title>
        <authorList>
            <person name="Vera-Cabrera L."/>
            <person name="Ortiz-Lopez R."/>
            <person name="Elizondo-Gonzalez R."/>
            <person name="Perez-Maya A.A."/>
            <person name="Ocampo-Candiani J."/>
        </authorList>
    </citation>
    <scope>NUCLEOTIDE SEQUENCE [LARGE SCALE GENOMIC DNA]</scope>
    <source>
        <strain evidence="2">ATCC 700358</strain>
    </source>
</reference>
<dbReference type="HOGENOM" id="CLU_586399_0_0_11"/>
<dbReference type="STRING" id="1133849.O3I_002015"/>
<dbReference type="EMBL" id="CP003876">
    <property type="protein sequence ID" value="AFT98365.1"/>
    <property type="molecule type" value="Genomic_DNA"/>
</dbReference>
<keyword evidence="2" id="KW-1185">Reference proteome</keyword>
<evidence type="ECO:0000313" key="1">
    <source>
        <dbReference type="EMBL" id="AFT98365.1"/>
    </source>
</evidence>
<dbReference type="Proteomes" id="UP000006304">
    <property type="component" value="Chromosome"/>
</dbReference>
<name>K0ERP8_NOCB7</name>